<dbReference type="Gene3D" id="1.10.20.10">
    <property type="entry name" value="Histone, subunit A"/>
    <property type="match status" value="1"/>
</dbReference>
<dbReference type="PANTHER" id="PTHR10252">
    <property type="entry name" value="HISTONE-LIKE TRANSCRIPTION FACTOR CCAAT-RELATED"/>
    <property type="match status" value="1"/>
</dbReference>
<keyword evidence="4" id="KW-0804">Transcription</keyword>
<dbReference type="InterPro" id="IPR009072">
    <property type="entry name" value="Histone-fold"/>
</dbReference>
<dbReference type="Pfam" id="PF00808">
    <property type="entry name" value="CBFD_NFYB_HMF"/>
    <property type="match status" value="1"/>
</dbReference>
<dbReference type="GO" id="GO:0046982">
    <property type="term" value="F:protein heterodimerization activity"/>
    <property type="evidence" value="ECO:0007669"/>
    <property type="project" value="InterPro"/>
</dbReference>
<dbReference type="InterPro" id="IPR050568">
    <property type="entry name" value="Transcr_DNA_Rep_Reg"/>
</dbReference>
<dbReference type="CDD" id="cd22908">
    <property type="entry name" value="HFD_NFYC-like"/>
    <property type="match status" value="1"/>
</dbReference>
<gene>
    <name evidence="8" type="ORF">TUBRATIS_30350</name>
</gene>
<keyword evidence="5" id="KW-0539">Nucleus</keyword>
<accession>A0A437AHB6</accession>
<dbReference type="VEuPathDB" id="MicrosporidiaDB:TUBRATIS_30350"/>
<dbReference type="SUPFAM" id="SSF47113">
    <property type="entry name" value="Histone-fold"/>
    <property type="match status" value="1"/>
</dbReference>
<reference evidence="8 9" key="1">
    <citation type="submission" date="2018-10" db="EMBL/GenBank/DDBJ databases">
        <title>Draft genome sequence of the microsporidian Tubulinosema ratisbonensis.</title>
        <authorList>
            <person name="Polonais V."/>
            <person name="Peyretaillade E."/>
            <person name="Niehus S."/>
            <person name="Wawrzyniak I."/>
            <person name="Franchet A."/>
            <person name="Gaspin C."/>
            <person name="Reichstadt M."/>
            <person name="Belser C."/>
            <person name="Labadie K."/>
            <person name="Delbac F."/>
            <person name="Ferrandon D."/>
        </authorList>
    </citation>
    <scope>NUCLEOTIDE SEQUENCE [LARGE SCALE GENOMIC DNA]</scope>
    <source>
        <strain evidence="8 9">Franzen</strain>
    </source>
</reference>
<evidence type="ECO:0000256" key="1">
    <source>
        <dbReference type="ARBA" id="ARBA00004123"/>
    </source>
</evidence>
<keyword evidence="3" id="KW-0238">DNA-binding</keyword>
<evidence type="ECO:0000256" key="2">
    <source>
        <dbReference type="ARBA" id="ARBA00023015"/>
    </source>
</evidence>
<dbReference type="STRING" id="291195.A0A437AHB6"/>
<evidence type="ECO:0000256" key="5">
    <source>
        <dbReference type="ARBA" id="ARBA00023242"/>
    </source>
</evidence>
<dbReference type="OrthoDB" id="1272441at2759"/>
<dbReference type="GO" id="GO:0005634">
    <property type="term" value="C:nucleus"/>
    <property type="evidence" value="ECO:0007669"/>
    <property type="project" value="UniProtKB-SubCell"/>
</dbReference>
<evidence type="ECO:0000256" key="3">
    <source>
        <dbReference type="ARBA" id="ARBA00023125"/>
    </source>
</evidence>
<evidence type="ECO:0000259" key="7">
    <source>
        <dbReference type="Pfam" id="PF00808"/>
    </source>
</evidence>
<sequence length="163" mass="19200">MDDKFRFNALEKYWMELEYNLSRDDYNFKDVKLPLARIKRLMKVEEGARMVASEVPILFSKVTEAFIEELTIRAWTNTDENKRRILQRSDISAAIKTSDMYDFLIYIAPKSQVETALGEMNKLSLQQMRNRYVGDAIERDIDDPIIPNNQNFMGSFPDEQDQQ</sequence>
<name>A0A437AHB6_9MICR</name>
<protein>
    <submittedName>
        <fullName evidence="8">CCAAT-binding factor, subunit C (HAP5)</fullName>
    </submittedName>
</protein>
<comment type="caution">
    <text evidence="8">The sequence shown here is derived from an EMBL/GenBank/DDBJ whole genome shotgun (WGS) entry which is preliminary data.</text>
</comment>
<evidence type="ECO:0000256" key="4">
    <source>
        <dbReference type="ARBA" id="ARBA00023163"/>
    </source>
</evidence>
<organism evidence="8 9">
    <name type="scientific">Tubulinosema ratisbonensis</name>
    <dbReference type="NCBI Taxonomy" id="291195"/>
    <lineage>
        <taxon>Eukaryota</taxon>
        <taxon>Fungi</taxon>
        <taxon>Fungi incertae sedis</taxon>
        <taxon>Microsporidia</taxon>
        <taxon>Tubulinosematoidea</taxon>
        <taxon>Tubulinosematidae</taxon>
        <taxon>Tubulinosema</taxon>
    </lineage>
</organism>
<comment type="similarity">
    <text evidence="6">Belongs to the NFYC/HAP5 subunit family.</text>
</comment>
<keyword evidence="2" id="KW-0805">Transcription regulation</keyword>
<keyword evidence="9" id="KW-1185">Reference proteome</keyword>
<comment type="subcellular location">
    <subcellularLocation>
        <location evidence="1">Nucleus</location>
    </subcellularLocation>
</comment>
<evidence type="ECO:0000256" key="6">
    <source>
        <dbReference type="ARBA" id="ARBA00038129"/>
    </source>
</evidence>
<dbReference type="InterPro" id="IPR003958">
    <property type="entry name" value="CBFA_NFYB_domain"/>
</dbReference>
<dbReference type="AlphaFoldDB" id="A0A437AHB6"/>
<evidence type="ECO:0000313" key="8">
    <source>
        <dbReference type="EMBL" id="RVD90537.1"/>
    </source>
</evidence>
<dbReference type="Proteomes" id="UP000282876">
    <property type="component" value="Unassembled WGS sequence"/>
</dbReference>
<dbReference type="EMBL" id="RCSS01000853">
    <property type="protein sequence ID" value="RVD90537.1"/>
    <property type="molecule type" value="Genomic_DNA"/>
</dbReference>
<proteinExistence type="inferred from homology"/>
<dbReference type="FunFam" id="1.10.20.10:FF:000062">
    <property type="entry name" value="Nuclear transcription factor Y subunit C"/>
    <property type="match status" value="1"/>
</dbReference>
<dbReference type="GO" id="GO:0003677">
    <property type="term" value="F:DNA binding"/>
    <property type="evidence" value="ECO:0007669"/>
    <property type="project" value="UniProtKB-KW"/>
</dbReference>
<evidence type="ECO:0000313" key="9">
    <source>
        <dbReference type="Proteomes" id="UP000282876"/>
    </source>
</evidence>
<feature type="domain" description="Transcription factor CBF/NF-Y/archaeal histone" evidence="7">
    <location>
        <begin position="32"/>
        <end position="95"/>
    </location>
</feature>